<dbReference type="PANTHER" id="PTHR23416:SF23">
    <property type="entry name" value="ACETYLTRANSFERASE C18B11.09C-RELATED"/>
    <property type="match status" value="1"/>
</dbReference>
<dbReference type="OrthoDB" id="9814490at2"/>
<evidence type="ECO:0000313" key="4">
    <source>
        <dbReference type="Proteomes" id="UP000441754"/>
    </source>
</evidence>
<dbReference type="GO" id="GO:0005829">
    <property type="term" value="C:cytosol"/>
    <property type="evidence" value="ECO:0007669"/>
    <property type="project" value="TreeGrafter"/>
</dbReference>
<accession>A0A7K0EUE6</accession>
<dbReference type="Gene3D" id="2.160.10.10">
    <property type="entry name" value="Hexapeptide repeat proteins"/>
    <property type="match status" value="1"/>
</dbReference>
<dbReference type="InterPro" id="IPR051159">
    <property type="entry name" value="Hexapeptide_acetyltransf"/>
</dbReference>
<organism evidence="3 4">
    <name type="scientific">Larkinella terrae</name>
    <dbReference type="NCBI Taxonomy" id="2025311"/>
    <lineage>
        <taxon>Bacteria</taxon>
        <taxon>Pseudomonadati</taxon>
        <taxon>Bacteroidota</taxon>
        <taxon>Cytophagia</taxon>
        <taxon>Cytophagales</taxon>
        <taxon>Spirosomataceae</taxon>
        <taxon>Larkinella</taxon>
    </lineage>
</organism>
<dbReference type="PANTHER" id="PTHR23416">
    <property type="entry name" value="SIALIC ACID SYNTHASE-RELATED"/>
    <property type="match status" value="1"/>
</dbReference>
<dbReference type="AlphaFoldDB" id="A0A7K0EUE6"/>
<dbReference type="InterPro" id="IPR011004">
    <property type="entry name" value="Trimer_LpxA-like_sf"/>
</dbReference>
<reference evidence="3 4" key="1">
    <citation type="journal article" date="2018" name="Antonie Van Leeuwenhoek">
        <title>Larkinella terrae sp. nov., isolated from soil on Jeju Island, South Korea.</title>
        <authorList>
            <person name="Ten L.N."/>
            <person name="Jeon J."/>
            <person name="Park S.J."/>
            <person name="Park S."/>
            <person name="Lee S.Y."/>
            <person name="Kim M.K."/>
            <person name="Jung H.Y."/>
        </authorList>
    </citation>
    <scope>NUCLEOTIDE SEQUENCE [LARGE SCALE GENOMIC DNA]</scope>
    <source>
        <strain evidence="3 4">KCTC 52001</strain>
    </source>
</reference>
<dbReference type="CDD" id="cd05825">
    <property type="entry name" value="LbH_wcaF_like"/>
    <property type="match status" value="1"/>
</dbReference>
<gene>
    <name evidence="3" type="primary">wcaF</name>
    <name evidence="3" type="ORF">GJJ30_29075</name>
</gene>
<protein>
    <submittedName>
        <fullName evidence="3">Colanic acid biosynthesis acetyltransferase WcaF</fullName>
    </submittedName>
</protein>
<name>A0A7K0EUE6_9BACT</name>
<dbReference type="NCBIfam" id="NF007797">
    <property type="entry name" value="PRK10502.1"/>
    <property type="match status" value="1"/>
</dbReference>
<evidence type="ECO:0000256" key="2">
    <source>
        <dbReference type="ARBA" id="ARBA00022679"/>
    </source>
</evidence>
<proteinExistence type="inferred from homology"/>
<evidence type="ECO:0000256" key="1">
    <source>
        <dbReference type="ARBA" id="ARBA00007274"/>
    </source>
</evidence>
<dbReference type="Proteomes" id="UP000441754">
    <property type="component" value="Unassembled WGS sequence"/>
</dbReference>
<evidence type="ECO:0000313" key="3">
    <source>
        <dbReference type="EMBL" id="MRS65379.1"/>
    </source>
</evidence>
<keyword evidence="2 3" id="KW-0808">Transferase</keyword>
<dbReference type="EMBL" id="WJXZ01000014">
    <property type="protein sequence ID" value="MRS65379.1"/>
    <property type="molecule type" value="Genomic_DNA"/>
</dbReference>
<sequence>MEKTSWLSGRASTDLSVYDNSWWNPGPKWKIILWFLVSSVTVNSYLPLPISFKKWILTLFGAKIGAGFAIKPKVNIKFPWFLTIGDYVWVGEEVWIDNLAPVTIGNHVCISQGAMFETGNHNYRRRTFDLFVKPIHLENGVWIGARSIVCPGVTCHSHSILTVGSVATQSLEAYGIYQGNPAIRVKNREVE</sequence>
<keyword evidence="4" id="KW-1185">Reference proteome</keyword>
<dbReference type="RefSeq" id="WP_154178661.1">
    <property type="nucleotide sequence ID" value="NZ_WJXZ01000014.1"/>
</dbReference>
<dbReference type="GO" id="GO:0008374">
    <property type="term" value="F:O-acyltransferase activity"/>
    <property type="evidence" value="ECO:0007669"/>
    <property type="project" value="TreeGrafter"/>
</dbReference>
<comment type="caution">
    <text evidence="3">The sequence shown here is derived from an EMBL/GenBank/DDBJ whole genome shotgun (WGS) entry which is preliminary data.</text>
</comment>
<comment type="similarity">
    <text evidence="1">Belongs to the transferase hexapeptide repeat family.</text>
</comment>
<dbReference type="SUPFAM" id="SSF51161">
    <property type="entry name" value="Trimeric LpxA-like enzymes"/>
    <property type="match status" value="1"/>
</dbReference>